<gene>
    <name evidence="6" type="primary">nikA</name>
    <name evidence="6" type="ORF">ACFPU1_12985</name>
</gene>
<dbReference type="Proteomes" id="UP001596142">
    <property type="component" value="Unassembled WGS sequence"/>
</dbReference>
<keyword evidence="3 4" id="KW-0732">Signal</keyword>
<keyword evidence="7" id="KW-1185">Reference proteome</keyword>
<evidence type="ECO:0000256" key="3">
    <source>
        <dbReference type="ARBA" id="ARBA00022729"/>
    </source>
</evidence>
<proteinExistence type="inferred from homology"/>
<evidence type="ECO:0000256" key="4">
    <source>
        <dbReference type="SAM" id="SignalP"/>
    </source>
</evidence>
<dbReference type="SUPFAM" id="SSF53850">
    <property type="entry name" value="Periplasmic binding protein-like II"/>
    <property type="match status" value="1"/>
</dbReference>
<dbReference type="InterPro" id="IPR039424">
    <property type="entry name" value="SBP_5"/>
</dbReference>
<comment type="caution">
    <text evidence="6">The sequence shown here is derived from an EMBL/GenBank/DDBJ whole genome shotgun (WGS) entry which is preliminary data.</text>
</comment>
<accession>A0ABW0YTM1</accession>
<sequence>MRKYCLLPLAFLIFMSGCAANEIEDLPQGHGKEPDDKSITLMFSFGSETLDPHLDWVPVRAGITETLVKINEDLEIEPWLAESWEQVDDNTWEFKIKEDITFHDGAQLDAQAAADSLERAFEVNPSIEAALHIEEVEATDQTLVIHTKQPNPMLVSELVNPNTAITQVQTEEDIKTRPVGTGPFKVNDFEPNNSVHLIRFHEYWDGKAKVEEAYFTFNEDNNVRGMSLQTNEADIAYHLSPESLDPIEQDENLSVHSVPSMRTHFLMYQFNNPLLQDQTVREALDLLIDRESAANDIMTGHADTASSPFHPSYSFGVYNETVHSLNDAESLLQDDGWQQNEEGILEKEGQVLDFTLITYGGRPELPLIAQILQGEASKIGINIEIQMVENVDAYLEENDDWDLATYSNLTAPRGDGGYFLNAAMMPDGALNSGNVEEQELIDLIEELNKTTDEEARKKLVKQAVSVIEANTLQSYIIHPNIVVGVNDRVKNWEPGSEEYYMLNNELEVE</sequence>
<evidence type="ECO:0000256" key="2">
    <source>
        <dbReference type="ARBA" id="ARBA00022448"/>
    </source>
</evidence>
<keyword evidence="2" id="KW-0813">Transport</keyword>
<dbReference type="PANTHER" id="PTHR30290:SF9">
    <property type="entry name" value="OLIGOPEPTIDE-BINDING PROTEIN APPA"/>
    <property type="match status" value="1"/>
</dbReference>
<dbReference type="Gene3D" id="3.10.105.10">
    <property type="entry name" value="Dipeptide-binding Protein, Domain 3"/>
    <property type="match status" value="1"/>
</dbReference>
<evidence type="ECO:0000313" key="6">
    <source>
        <dbReference type="EMBL" id="MFC5713699.1"/>
    </source>
</evidence>
<reference evidence="7" key="1">
    <citation type="journal article" date="2019" name="Int. J. Syst. Evol. Microbiol.">
        <title>The Global Catalogue of Microorganisms (GCM) 10K type strain sequencing project: providing services to taxonomists for standard genome sequencing and annotation.</title>
        <authorList>
            <consortium name="The Broad Institute Genomics Platform"/>
            <consortium name="The Broad Institute Genome Sequencing Center for Infectious Disease"/>
            <person name="Wu L."/>
            <person name="Ma J."/>
        </authorList>
    </citation>
    <scope>NUCLEOTIDE SEQUENCE [LARGE SCALE GENOMIC DNA]</scope>
    <source>
        <strain evidence="7">CECT 7184</strain>
    </source>
</reference>
<organism evidence="6 7">
    <name type="scientific">Thalassorhabdus alkalitolerans</name>
    <dbReference type="NCBI Taxonomy" id="2282697"/>
    <lineage>
        <taxon>Bacteria</taxon>
        <taxon>Bacillati</taxon>
        <taxon>Bacillota</taxon>
        <taxon>Bacilli</taxon>
        <taxon>Bacillales</taxon>
        <taxon>Bacillaceae</taxon>
        <taxon>Thalassorhabdus</taxon>
    </lineage>
</organism>
<dbReference type="Pfam" id="PF00496">
    <property type="entry name" value="SBP_bac_5"/>
    <property type="match status" value="1"/>
</dbReference>
<dbReference type="InterPro" id="IPR000914">
    <property type="entry name" value="SBP_5_dom"/>
</dbReference>
<comment type="similarity">
    <text evidence="1">Belongs to the bacterial solute-binding protein 5 family.</text>
</comment>
<feature type="chain" id="PRO_5047146883" evidence="4">
    <location>
        <begin position="20"/>
        <end position="509"/>
    </location>
</feature>
<name>A0ABW0YTM1_9BACI</name>
<dbReference type="RefSeq" id="WP_385941809.1">
    <property type="nucleotide sequence ID" value="NZ_JBHSOZ010000005.1"/>
</dbReference>
<dbReference type="NCBIfam" id="NF045468">
    <property type="entry name" value="Opp5A_nikA"/>
    <property type="match status" value="1"/>
</dbReference>
<protein>
    <submittedName>
        <fullName evidence="6">Nickel ABC transporter substrate-binding protein</fullName>
    </submittedName>
</protein>
<dbReference type="PANTHER" id="PTHR30290">
    <property type="entry name" value="PERIPLASMIC BINDING COMPONENT OF ABC TRANSPORTER"/>
    <property type="match status" value="1"/>
</dbReference>
<evidence type="ECO:0000256" key="1">
    <source>
        <dbReference type="ARBA" id="ARBA00005695"/>
    </source>
</evidence>
<feature type="domain" description="Solute-binding protein family 5" evidence="5">
    <location>
        <begin position="75"/>
        <end position="419"/>
    </location>
</feature>
<evidence type="ECO:0000259" key="5">
    <source>
        <dbReference type="Pfam" id="PF00496"/>
    </source>
</evidence>
<dbReference type="EMBL" id="JBHSOZ010000005">
    <property type="protein sequence ID" value="MFC5713699.1"/>
    <property type="molecule type" value="Genomic_DNA"/>
</dbReference>
<dbReference type="CDD" id="cd08490">
    <property type="entry name" value="PBP2_NikA_DppA_OppA_like_3"/>
    <property type="match status" value="1"/>
</dbReference>
<dbReference type="InterPro" id="IPR050035">
    <property type="entry name" value="NikA"/>
</dbReference>
<dbReference type="PIRSF" id="PIRSF002741">
    <property type="entry name" value="MppA"/>
    <property type="match status" value="1"/>
</dbReference>
<dbReference type="PROSITE" id="PS51257">
    <property type="entry name" value="PROKAR_LIPOPROTEIN"/>
    <property type="match status" value="1"/>
</dbReference>
<dbReference type="Gene3D" id="3.40.190.10">
    <property type="entry name" value="Periplasmic binding protein-like II"/>
    <property type="match status" value="1"/>
</dbReference>
<evidence type="ECO:0000313" key="7">
    <source>
        <dbReference type="Proteomes" id="UP001596142"/>
    </source>
</evidence>
<feature type="signal peptide" evidence="4">
    <location>
        <begin position="1"/>
        <end position="19"/>
    </location>
</feature>
<dbReference type="InterPro" id="IPR030678">
    <property type="entry name" value="Peptide/Ni-bd"/>
</dbReference>